<proteinExistence type="predicted"/>
<dbReference type="Proteomes" id="UP001177140">
    <property type="component" value="Unassembled WGS sequence"/>
</dbReference>
<reference evidence="2" key="1">
    <citation type="submission" date="2022-03" db="EMBL/GenBank/DDBJ databases">
        <title>A functionally conserved STORR gene fusion in Papaver species that diverged 16.8 million years ago.</title>
        <authorList>
            <person name="Catania T."/>
        </authorList>
    </citation>
    <scope>NUCLEOTIDE SEQUENCE</scope>
    <source>
        <strain evidence="2">S-191538</strain>
    </source>
</reference>
<feature type="domain" description="Condensin complex subunit 1 N-terminal" evidence="1">
    <location>
        <begin position="5"/>
        <end position="52"/>
    </location>
</feature>
<dbReference type="AlphaFoldDB" id="A0AA41V7T7"/>
<evidence type="ECO:0000259" key="1">
    <source>
        <dbReference type="Pfam" id="PF12922"/>
    </source>
</evidence>
<feature type="non-terminal residue" evidence="2">
    <location>
        <position position="1"/>
    </location>
</feature>
<sequence length="53" mass="5945">VGATNRKKHCLKSWDWEPQRGRILTLIANSLEINLGLLFGSSGPDENYLSFVV</sequence>
<gene>
    <name evidence="2" type="ORF">MKW94_028572</name>
</gene>
<comment type="caution">
    <text evidence="2">The sequence shown here is derived from an EMBL/GenBank/DDBJ whole genome shotgun (WGS) entry which is preliminary data.</text>
</comment>
<keyword evidence="3" id="KW-1185">Reference proteome</keyword>
<organism evidence="2 3">
    <name type="scientific">Papaver nudicaule</name>
    <name type="common">Iceland poppy</name>
    <dbReference type="NCBI Taxonomy" id="74823"/>
    <lineage>
        <taxon>Eukaryota</taxon>
        <taxon>Viridiplantae</taxon>
        <taxon>Streptophyta</taxon>
        <taxon>Embryophyta</taxon>
        <taxon>Tracheophyta</taxon>
        <taxon>Spermatophyta</taxon>
        <taxon>Magnoliopsida</taxon>
        <taxon>Ranunculales</taxon>
        <taxon>Papaveraceae</taxon>
        <taxon>Papaveroideae</taxon>
        <taxon>Papaver</taxon>
    </lineage>
</organism>
<evidence type="ECO:0000313" key="2">
    <source>
        <dbReference type="EMBL" id="MCL7034009.1"/>
    </source>
</evidence>
<dbReference type="InterPro" id="IPR024324">
    <property type="entry name" value="Condensin_cplx_su1_N"/>
</dbReference>
<evidence type="ECO:0000313" key="3">
    <source>
        <dbReference type="Proteomes" id="UP001177140"/>
    </source>
</evidence>
<dbReference type="EMBL" id="JAJJMA010141006">
    <property type="protein sequence ID" value="MCL7034009.1"/>
    <property type="molecule type" value="Genomic_DNA"/>
</dbReference>
<feature type="non-terminal residue" evidence="2">
    <location>
        <position position="53"/>
    </location>
</feature>
<protein>
    <recommendedName>
        <fullName evidence="1">Condensin complex subunit 1 N-terminal domain-containing protein</fullName>
    </recommendedName>
</protein>
<dbReference type="Pfam" id="PF12922">
    <property type="entry name" value="Cnd1_N"/>
    <property type="match status" value="1"/>
</dbReference>
<accession>A0AA41V7T7</accession>
<name>A0AA41V7T7_PAPNU</name>